<reference evidence="2" key="1">
    <citation type="submission" date="2020-08" db="EMBL/GenBank/DDBJ databases">
        <title>Multicomponent nature underlies the extraordinary mechanical properties of spider dragline silk.</title>
        <authorList>
            <person name="Kono N."/>
            <person name="Nakamura H."/>
            <person name="Mori M."/>
            <person name="Yoshida Y."/>
            <person name="Ohtoshi R."/>
            <person name="Malay A.D."/>
            <person name="Moran D.A.P."/>
            <person name="Tomita M."/>
            <person name="Numata K."/>
            <person name="Arakawa K."/>
        </authorList>
    </citation>
    <scope>NUCLEOTIDE SEQUENCE</scope>
</reference>
<proteinExistence type="predicted"/>
<dbReference type="PANTHER" id="PTHR33064">
    <property type="entry name" value="POL PROTEIN"/>
    <property type="match status" value="1"/>
</dbReference>
<sequence length="132" mass="15305">MRFLHSVLRGLDFCFSYIDDILVASKDEAQHISHLKQVFQRLQDAGLVIKVAKCQFLQTEVDFLGHHISVNGIEPSKERIKVIEDFKFPETVKKLRRYLGVINFYHQFIPNAAENQAVLNNYLKGKKSNDKN</sequence>
<dbReference type="CDD" id="cd01647">
    <property type="entry name" value="RT_LTR"/>
    <property type="match status" value="1"/>
</dbReference>
<dbReference type="InterPro" id="IPR043502">
    <property type="entry name" value="DNA/RNA_pol_sf"/>
</dbReference>
<evidence type="ECO:0000313" key="3">
    <source>
        <dbReference type="Proteomes" id="UP000886998"/>
    </source>
</evidence>
<dbReference type="InterPro" id="IPR043128">
    <property type="entry name" value="Rev_trsase/Diguanyl_cyclase"/>
</dbReference>
<dbReference type="InterPro" id="IPR000477">
    <property type="entry name" value="RT_dom"/>
</dbReference>
<gene>
    <name evidence="2" type="primary">Tf2-12</name>
    <name evidence="2" type="ORF">TNIN_3141</name>
</gene>
<dbReference type="OrthoDB" id="41323at2759"/>
<protein>
    <submittedName>
        <fullName evidence="2">Transposon Tf2-12 polyprotein</fullName>
    </submittedName>
</protein>
<dbReference type="Proteomes" id="UP000886998">
    <property type="component" value="Unassembled WGS sequence"/>
</dbReference>
<organism evidence="2 3">
    <name type="scientific">Trichonephila inaurata madagascariensis</name>
    <dbReference type="NCBI Taxonomy" id="2747483"/>
    <lineage>
        <taxon>Eukaryota</taxon>
        <taxon>Metazoa</taxon>
        <taxon>Ecdysozoa</taxon>
        <taxon>Arthropoda</taxon>
        <taxon>Chelicerata</taxon>
        <taxon>Arachnida</taxon>
        <taxon>Araneae</taxon>
        <taxon>Araneomorphae</taxon>
        <taxon>Entelegynae</taxon>
        <taxon>Araneoidea</taxon>
        <taxon>Nephilidae</taxon>
        <taxon>Trichonephila</taxon>
        <taxon>Trichonephila inaurata</taxon>
    </lineage>
</organism>
<feature type="domain" description="Reverse transcriptase" evidence="1">
    <location>
        <begin position="1"/>
        <end position="68"/>
    </location>
</feature>
<dbReference type="Pfam" id="PF00078">
    <property type="entry name" value="RVT_1"/>
    <property type="match status" value="1"/>
</dbReference>
<evidence type="ECO:0000259" key="1">
    <source>
        <dbReference type="PROSITE" id="PS50878"/>
    </source>
</evidence>
<dbReference type="PROSITE" id="PS50878">
    <property type="entry name" value="RT_POL"/>
    <property type="match status" value="1"/>
</dbReference>
<dbReference type="FunFam" id="3.30.70.270:FF:000003">
    <property type="entry name" value="Transposon Ty3-G Gag-Pol polyprotein"/>
    <property type="match status" value="1"/>
</dbReference>
<dbReference type="InterPro" id="IPR051320">
    <property type="entry name" value="Viral_Replic_Matur_Polypro"/>
</dbReference>
<dbReference type="Gene3D" id="3.30.70.270">
    <property type="match status" value="2"/>
</dbReference>
<name>A0A8X7CET8_9ARAC</name>
<keyword evidence="3" id="KW-1185">Reference proteome</keyword>
<accession>A0A8X7CET8</accession>
<dbReference type="SUPFAM" id="SSF56672">
    <property type="entry name" value="DNA/RNA polymerases"/>
    <property type="match status" value="1"/>
</dbReference>
<evidence type="ECO:0000313" key="2">
    <source>
        <dbReference type="EMBL" id="GFY69544.1"/>
    </source>
</evidence>
<dbReference type="GO" id="GO:0071897">
    <property type="term" value="P:DNA biosynthetic process"/>
    <property type="evidence" value="ECO:0007669"/>
    <property type="project" value="UniProtKB-ARBA"/>
</dbReference>
<dbReference type="PANTHER" id="PTHR33064:SF37">
    <property type="entry name" value="RIBONUCLEASE H"/>
    <property type="match status" value="1"/>
</dbReference>
<comment type="caution">
    <text evidence="2">The sequence shown here is derived from an EMBL/GenBank/DDBJ whole genome shotgun (WGS) entry which is preliminary data.</text>
</comment>
<dbReference type="AlphaFoldDB" id="A0A8X7CET8"/>
<dbReference type="EMBL" id="BMAV01017701">
    <property type="protein sequence ID" value="GFY69544.1"/>
    <property type="molecule type" value="Genomic_DNA"/>
</dbReference>